<dbReference type="AlphaFoldDB" id="A0AAN5AKH9"/>
<dbReference type="HAMAP" id="MF_00238">
    <property type="entry name" value="Cytidyl_kinase_type1"/>
    <property type="match status" value="1"/>
</dbReference>
<reference evidence="10 11" key="1">
    <citation type="submission" date="2021-12" db="EMBL/GenBank/DDBJ databases">
        <title>Genome sequencing of bacteria with rrn-lacking chromosome and rrn-plasmid.</title>
        <authorList>
            <person name="Anda M."/>
            <person name="Iwasaki W."/>
        </authorList>
    </citation>
    <scope>NUCLEOTIDE SEQUENCE [LARGE SCALE GENOMIC DNA]</scope>
    <source>
        <strain evidence="10 11">NBRC 15940</strain>
    </source>
</reference>
<feature type="domain" description="Cytidylate kinase" evidence="9">
    <location>
        <begin position="7"/>
        <end position="222"/>
    </location>
</feature>
<keyword evidence="2 8" id="KW-0808">Transferase</keyword>
<feature type="binding site" evidence="8">
    <location>
        <begin position="11"/>
        <end position="19"/>
    </location>
    <ligand>
        <name>ATP</name>
        <dbReference type="ChEBI" id="CHEBI:30616"/>
    </ligand>
</feature>
<evidence type="ECO:0000256" key="5">
    <source>
        <dbReference type="ARBA" id="ARBA00022840"/>
    </source>
</evidence>
<evidence type="ECO:0000256" key="2">
    <source>
        <dbReference type="ARBA" id="ARBA00022679"/>
    </source>
</evidence>
<evidence type="ECO:0000313" key="11">
    <source>
        <dbReference type="Proteomes" id="UP001310022"/>
    </source>
</evidence>
<keyword evidence="4 8" id="KW-0418">Kinase</keyword>
<evidence type="ECO:0000256" key="3">
    <source>
        <dbReference type="ARBA" id="ARBA00022741"/>
    </source>
</evidence>
<keyword evidence="8" id="KW-0963">Cytoplasm</keyword>
<gene>
    <name evidence="8 10" type="primary">cmk</name>
    <name evidence="10" type="ORF">PEDI_04600</name>
</gene>
<proteinExistence type="inferred from homology"/>
<name>A0AAN5AKH9_9BACT</name>
<comment type="catalytic activity">
    <reaction evidence="6 8">
        <text>dCMP + ATP = dCDP + ADP</text>
        <dbReference type="Rhea" id="RHEA:25094"/>
        <dbReference type="ChEBI" id="CHEBI:30616"/>
        <dbReference type="ChEBI" id="CHEBI:57566"/>
        <dbReference type="ChEBI" id="CHEBI:58593"/>
        <dbReference type="ChEBI" id="CHEBI:456216"/>
        <dbReference type="EC" id="2.7.4.25"/>
    </reaction>
</comment>
<accession>A0AAN5AKH9</accession>
<dbReference type="GO" id="GO:0005737">
    <property type="term" value="C:cytoplasm"/>
    <property type="evidence" value="ECO:0007669"/>
    <property type="project" value="UniProtKB-SubCell"/>
</dbReference>
<dbReference type="RefSeq" id="WP_338235816.1">
    <property type="nucleotide sequence ID" value="NZ_BQKE01000001.1"/>
</dbReference>
<dbReference type="EC" id="2.7.4.25" evidence="8"/>
<keyword evidence="3 8" id="KW-0547">Nucleotide-binding</keyword>
<comment type="similarity">
    <text evidence="1 8">Belongs to the cytidylate kinase family. Type 1 subfamily.</text>
</comment>
<dbReference type="Pfam" id="PF02224">
    <property type="entry name" value="Cytidylate_kin"/>
    <property type="match status" value="1"/>
</dbReference>
<keyword evidence="5 8" id="KW-0067">ATP-binding</keyword>
<sequence>MSKKIVIAIDGYSACGKSSTAKAVAAQLGYGYIDTGAMYRSVTLYFKEHNVSLTDPKGIKEALKVIDIRFKYNKQEGVNETFLNGTNVEKEIRKMYISDAVSDVAAIGLVREAMVEQQRKMGKKKGVVMDGRDIGSVVFPDAELKIFMTADVRIRAERRQKELFEQKQIVNLEEIIENLRKRDRIDTTRAESPLVQPEDAKVVDTSFLTFEEQVGEIVKAAEKTVAAQ</sequence>
<evidence type="ECO:0000256" key="8">
    <source>
        <dbReference type="HAMAP-Rule" id="MF_00238"/>
    </source>
</evidence>
<dbReference type="InterPro" id="IPR011994">
    <property type="entry name" value="Cytidylate_kinase_dom"/>
</dbReference>
<organism evidence="10 11">
    <name type="scientific">Persicobacter diffluens</name>
    <dbReference type="NCBI Taxonomy" id="981"/>
    <lineage>
        <taxon>Bacteria</taxon>
        <taxon>Pseudomonadati</taxon>
        <taxon>Bacteroidota</taxon>
        <taxon>Cytophagia</taxon>
        <taxon>Cytophagales</taxon>
        <taxon>Persicobacteraceae</taxon>
        <taxon>Persicobacter</taxon>
    </lineage>
</organism>
<comment type="subcellular location">
    <subcellularLocation>
        <location evidence="8">Cytoplasm</location>
    </subcellularLocation>
</comment>
<evidence type="ECO:0000256" key="4">
    <source>
        <dbReference type="ARBA" id="ARBA00022777"/>
    </source>
</evidence>
<dbReference type="CDD" id="cd02020">
    <property type="entry name" value="CMPK"/>
    <property type="match status" value="1"/>
</dbReference>
<evidence type="ECO:0000256" key="1">
    <source>
        <dbReference type="ARBA" id="ARBA00009427"/>
    </source>
</evidence>
<dbReference type="GO" id="GO:0006220">
    <property type="term" value="P:pyrimidine nucleotide metabolic process"/>
    <property type="evidence" value="ECO:0007669"/>
    <property type="project" value="UniProtKB-UniRule"/>
</dbReference>
<dbReference type="GO" id="GO:0005524">
    <property type="term" value="F:ATP binding"/>
    <property type="evidence" value="ECO:0007669"/>
    <property type="project" value="UniProtKB-UniRule"/>
</dbReference>
<evidence type="ECO:0000256" key="7">
    <source>
        <dbReference type="ARBA" id="ARBA00048478"/>
    </source>
</evidence>
<dbReference type="InterPro" id="IPR003136">
    <property type="entry name" value="Cytidylate_kin"/>
</dbReference>
<dbReference type="NCBIfam" id="TIGR00017">
    <property type="entry name" value="cmk"/>
    <property type="match status" value="1"/>
</dbReference>
<evidence type="ECO:0000259" key="9">
    <source>
        <dbReference type="Pfam" id="PF02224"/>
    </source>
</evidence>
<protein>
    <recommendedName>
        <fullName evidence="8">Cytidylate kinase</fullName>
        <shortName evidence="8">CK</shortName>
        <ecNumber evidence="8">2.7.4.25</ecNumber>
    </recommendedName>
    <alternativeName>
        <fullName evidence="8">Cytidine monophosphate kinase</fullName>
        <shortName evidence="8">CMP kinase</shortName>
    </alternativeName>
</protein>
<dbReference type="GO" id="GO:0036431">
    <property type="term" value="F:dCMP kinase activity"/>
    <property type="evidence" value="ECO:0007669"/>
    <property type="project" value="InterPro"/>
</dbReference>
<evidence type="ECO:0000256" key="6">
    <source>
        <dbReference type="ARBA" id="ARBA00047615"/>
    </source>
</evidence>
<dbReference type="Proteomes" id="UP001310022">
    <property type="component" value="Unassembled WGS sequence"/>
</dbReference>
<dbReference type="SUPFAM" id="SSF52540">
    <property type="entry name" value="P-loop containing nucleoside triphosphate hydrolases"/>
    <property type="match status" value="1"/>
</dbReference>
<comment type="catalytic activity">
    <reaction evidence="7 8">
        <text>CMP + ATP = CDP + ADP</text>
        <dbReference type="Rhea" id="RHEA:11600"/>
        <dbReference type="ChEBI" id="CHEBI:30616"/>
        <dbReference type="ChEBI" id="CHEBI:58069"/>
        <dbReference type="ChEBI" id="CHEBI:60377"/>
        <dbReference type="ChEBI" id="CHEBI:456216"/>
        <dbReference type="EC" id="2.7.4.25"/>
    </reaction>
</comment>
<dbReference type="Gene3D" id="3.40.50.300">
    <property type="entry name" value="P-loop containing nucleotide triphosphate hydrolases"/>
    <property type="match status" value="1"/>
</dbReference>
<evidence type="ECO:0000313" key="10">
    <source>
        <dbReference type="EMBL" id="GJM59908.1"/>
    </source>
</evidence>
<keyword evidence="11" id="KW-1185">Reference proteome</keyword>
<dbReference type="EMBL" id="BQKE01000001">
    <property type="protein sequence ID" value="GJM59908.1"/>
    <property type="molecule type" value="Genomic_DNA"/>
</dbReference>
<dbReference type="InterPro" id="IPR027417">
    <property type="entry name" value="P-loop_NTPase"/>
</dbReference>
<comment type="caution">
    <text evidence="10">The sequence shown here is derived from an EMBL/GenBank/DDBJ whole genome shotgun (WGS) entry which is preliminary data.</text>
</comment>